<dbReference type="HAMAP" id="MF_00639">
    <property type="entry name" value="MurD"/>
    <property type="match status" value="1"/>
</dbReference>
<keyword evidence="6 9" id="KW-0547">Nucleotide-binding</keyword>
<evidence type="ECO:0000256" key="10">
    <source>
        <dbReference type="RuleBase" id="RU003664"/>
    </source>
</evidence>
<keyword evidence="14" id="KW-1185">Reference proteome</keyword>
<evidence type="ECO:0000313" key="13">
    <source>
        <dbReference type="EMBL" id="OXE47685.1"/>
    </source>
</evidence>
<gene>
    <name evidence="9" type="primary">murD</name>
    <name evidence="13" type="ORF">ADH67_07840</name>
</gene>
<reference evidence="14" key="1">
    <citation type="submission" date="2017-05" db="EMBL/GenBank/DDBJ databases">
        <title>Improved OligoMM genomes.</title>
        <authorList>
            <person name="Garzetti D."/>
        </authorList>
    </citation>
    <scope>NUCLEOTIDE SEQUENCE [LARGE SCALE GENOMIC DNA]</scope>
    <source>
        <strain evidence="14">YL45</strain>
    </source>
</reference>
<dbReference type="PANTHER" id="PTHR43692:SF1">
    <property type="entry name" value="UDP-N-ACETYLMURAMOYLALANINE--D-GLUTAMATE LIGASE"/>
    <property type="match status" value="1"/>
</dbReference>
<dbReference type="InterPro" id="IPR013221">
    <property type="entry name" value="Mur_ligase_cen"/>
</dbReference>
<dbReference type="SUPFAM" id="SSF53244">
    <property type="entry name" value="MurD-like peptide ligases, peptide-binding domain"/>
    <property type="match status" value="1"/>
</dbReference>
<evidence type="ECO:0000256" key="7">
    <source>
        <dbReference type="ARBA" id="ARBA00022840"/>
    </source>
</evidence>
<keyword evidence="3 9" id="KW-0963">Cytoplasm</keyword>
<dbReference type="GO" id="GO:0008764">
    <property type="term" value="F:UDP-N-acetylmuramoylalanine-D-glutamate ligase activity"/>
    <property type="evidence" value="ECO:0007669"/>
    <property type="project" value="UniProtKB-UniRule"/>
</dbReference>
<dbReference type="GO" id="GO:0005737">
    <property type="term" value="C:cytoplasm"/>
    <property type="evidence" value="ECO:0007669"/>
    <property type="project" value="UniProtKB-SubCell"/>
</dbReference>
<dbReference type="InterPro" id="IPR018109">
    <property type="entry name" value="Folylpolyglutamate_synth_CS"/>
</dbReference>
<dbReference type="PROSITE" id="PS01011">
    <property type="entry name" value="FOLYLPOLYGLU_SYNT_1"/>
    <property type="match status" value="1"/>
</dbReference>
<evidence type="ECO:0000256" key="8">
    <source>
        <dbReference type="ARBA" id="ARBA00023306"/>
    </source>
</evidence>
<dbReference type="InterPro" id="IPR036565">
    <property type="entry name" value="Mur-like_cat_sf"/>
</dbReference>
<dbReference type="GO" id="GO:0009252">
    <property type="term" value="P:peptidoglycan biosynthetic process"/>
    <property type="evidence" value="ECO:0007669"/>
    <property type="project" value="UniProtKB-UniRule"/>
</dbReference>
<dbReference type="GO" id="GO:0004326">
    <property type="term" value="F:tetrahydrofolylpolyglutamate synthase activity"/>
    <property type="evidence" value="ECO:0007669"/>
    <property type="project" value="InterPro"/>
</dbReference>
<proteinExistence type="inferred from homology"/>
<dbReference type="AlphaFoldDB" id="A0A227KIJ5"/>
<protein>
    <recommendedName>
        <fullName evidence="9 10">UDP-N-acetylmuramoylalanine--D-glutamate ligase</fullName>
        <ecNumber evidence="9 10">6.3.2.9</ecNumber>
    </recommendedName>
    <alternativeName>
        <fullName evidence="9">D-glutamic acid-adding enzyme</fullName>
    </alternativeName>
    <alternativeName>
        <fullName evidence="9">UDP-N-acetylmuramoyl-L-alanyl-D-glutamate synthetase</fullName>
    </alternativeName>
</protein>
<dbReference type="UniPathway" id="UPA00219"/>
<evidence type="ECO:0000259" key="12">
    <source>
        <dbReference type="Pfam" id="PF08245"/>
    </source>
</evidence>
<sequence length="476" mass="51513">MQQEKAIVVGLGASGMTAVRYLVSNGWNVTALDTRECPPNLKVLQTELPQVKFIGGDLNDVQLTDESLLVLSPGISPYFSAIAPLVSAAKAKEIDVVGEIELFARHLAKIKEETGYAPKVIGITGTNGKTTTTMLSSHIVSESGHSVCFAGNVGPNALAEITRLEKEHRLPDYWVLELSSFQLETTSSLRCDAAALLNVTEDHLDWHGSMAAYAAAKAKIFSEETIRVLNRDDSVSISFGRAVNPSLVRTFGLNALENKGDFGIEQFGAFPWLSYEDEEGEVLNIIPANSLLIRGNHNKANALAAAALTLSTGIELSDLQKALLTYRGEPHRVQTVLTSRDIEYIDDSKGTNVGATAAALEGFGNRKVVIILGGDGKGQDFTPLMKPVQEHCRAVVLIGRDAPQIKEVLAEVDIPKILAKDMKEAVTACRQNAREGDVILLSPACASWDMFRDYADRSQQFIDCAKQIAEDEGTLC</sequence>
<comment type="pathway">
    <text evidence="2 9 10">Cell wall biogenesis; peptidoglycan biosynthesis.</text>
</comment>
<dbReference type="EMBL" id="NHMP01000004">
    <property type="protein sequence ID" value="OXE47685.1"/>
    <property type="molecule type" value="Genomic_DNA"/>
</dbReference>
<dbReference type="PANTHER" id="PTHR43692">
    <property type="entry name" value="UDP-N-ACETYLMURAMOYLALANINE--D-GLUTAMATE LIGASE"/>
    <property type="match status" value="1"/>
</dbReference>
<dbReference type="GO" id="GO:0005524">
    <property type="term" value="F:ATP binding"/>
    <property type="evidence" value="ECO:0007669"/>
    <property type="project" value="UniProtKB-UniRule"/>
</dbReference>
<dbReference type="InterPro" id="IPR004101">
    <property type="entry name" value="Mur_ligase_C"/>
</dbReference>
<dbReference type="GeneID" id="78362711"/>
<dbReference type="Pfam" id="PF02875">
    <property type="entry name" value="Mur_ligase_C"/>
    <property type="match status" value="1"/>
</dbReference>
<evidence type="ECO:0000313" key="14">
    <source>
        <dbReference type="Proteomes" id="UP000214610"/>
    </source>
</evidence>
<feature type="domain" description="Mur ligase central" evidence="12">
    <location>
        <begin position="123"/>
        <end position="308"/>
    </location>
</feature>
<evidence type="ECO:0000256" key="6">
    <source>
        <dbReference type="ARBA" id="ARBA00022741"/>
    </source>
</evidence>
<dbReference type="GO" id="GO:0071555">
    <property type="term" value="P:cell wall organization"/>
    <property type="evidence" value="ECO:0007669"/>
    <property type="project" value="UniProtKB-KW"/>
</dbReference>
<dbReference type="GO" id="GO:0008360">
    <property type="term" value="P:regulation of cell shape"/>
    <property type="evidence" value="ECO:0007669"/>
    <property type="project" value="UniProtKB-KW"/>
</dbReference>
<evidence type="ECO:0000256" key="2">
    <source>
        <dbReference type="ARBA" id="ARBA00004752"/>
    </source>
</evidence>
<feature type="binding site" evidence="9">
    <location>
        <begin position="125"/>
        <end position="131"/>
    </location>
    <ligand>
        <name>ATP</name>
        <dbReference type="ChEBI" id="CHEBI:30616"/>
    </ligand>
</feature>
<dbReference type="SUPFAM" id="SSF53623">
    <property type="entry name" value="MurD-like peptide ligases, catalytic domain"/>
    <property type="match status" value="1"/>
</dbReference>
<organism evidence="13 14">
    <name type="scientific">Turicimonas muris</name>
    <dbReference type="NCBI Taxonomy" id="1796652"/>
    <lineage>
        <taxon>Bacteria</taxon>
        <taxon>Pseudomonadati</taxon>
        <taxon>Pseudomonadota</taxon>
        <taxon>Betaproteobacteria</taxon>
        <taxon>Burkholderiales</taxon>
        <taxon>Sutterellaceae</taxon>
        <taxon>Turicimonas</taxon>
    </lineage>
</organism>
<keyword evidence="5 9" id="KW-0132">Cell division</keyword>
<evidence type="ECO:0000256" key="4">
    <source>
        <dbReference type="ARBA" id="ARBA00022598"/>
    </source>
</evidence>
<comment type="subcellular location">
    <subcellularLocation>
        <location evidence="1 9 10">Cytoplasm</location>
    </subcellularLocation>
</comment>
<keyword evidence="4 9" id="KW-0436">Ligase</keyword>
<dbReference type="Proteomes" id="UP000214610">
    <property type="component" value="Unassembled WGS sequence"/>
</dbReference>
<dbReference type="Gene3D" id="3.40.1190.10">
    <property type="entry name" value="Mur-like, catalytic domain"/>
    <property type="match status" value="1"/>
</dbReference>
<dbReference type="Pfam" id="PF21799">
    <property type="entry name" value="MurD-like_N"/>
    <property type="match status" value="1"/>
</dbReference>
<feature type="domain" description="Mur ligase C-terminal" evidence="11">
    <location>
        <begin position="331"/>
        <end position="445"/>
    </location>
</feature>
<dbReference type="RefSeq" id="WP_066595149.1">
    <property type="nucleotide sequence ID" value="NZ_CAJTBZ010000002.1"/>
</dbReference>
<name>A0A227KIJ5_9BURK</name>
<dbReference type="Gene3D" id="3.90.190.20">
    <property type="entry name" value="Mur ligase, C-terminal domain"/>
    <property type="match status" value="1"/>
</dbReference>
<comment type="catalytic activity">
    <reaction evidence="9 10">
        <text>UDP-N-acetyl-alpha-D-muramoyl-L-alanine + D-glutamate + ATP = UDP-N-acetyl-alpha-D-muramoyl-L-alanyl-D-glutamate + ADP + phosphate + H(+)</text>
        <dbReference type="Rhea" id="RHEA:16429"/>
        <dbReference type="ChEBI" id="CHEBI:15378"/>
        <dbReference type="ChEBI" id="CHEBI:29986"/>
        <dbReference type="ChEBI" id="CHEBI:30616"/>
        <dbReference type="ChEBI" id="CHEBI:43474"/>
        <dbReference type="ChEBI" id="CHEBI:83898"/>
        <dbReference type="ChEBI" id="CHEBI:83900"/>
        <dbReference type="ChEBI" id="CHEBI:456216"/>
        <dbReference type="EC" id="6.3.2.9"/>
    </reaction>
</comment>
<keyword evidence="7 9" id="KW-0067">ATP-binding</keyword>
<comment type="function">
    <text evidence="9 10">Cell wall formation. Catalyzes the addition of glutamate to the nucleotide precursor UDP-N-acetylmuramoyl-L-alanine (UMA).</text>
</comment>
<evidence type="ECO:0000256" key="3">
    <source>
        <dbReference type="ARBA" id="ARBA00022490"/>
    </source>
</evidence>
<comment type="caution">
    <text evidence="13">The sequence shown here is derived from an EMBL/GenBank/DDBJ whole genome shotgun (WGS) entry which is preliminary data.</text>
</comment>
<dbReference type="InterPro" id="IPR005762">
    <property type="entry name" value="MurD"/>
</dbReference>
<dbReference type="Gene3D" id="3.40.50.720">
    <property type="entry name" value="NAD(P)-binding Rossmann-like Domain"/>
    <property type="match status" value="1"/>
</dbReference>
<dbReference type="Pfam" id="PF08245">
    <property type="entry name" value="Mur_ligase_M"/>
    <property type="match status" value="1"/>
</dbReference>
<dbReference type="EC" id="6.3.2.9" evidence="9 10"/>
<evidence type="ECO:0000256" key="9">
    <source>
        <dbReference type="HAMAP-Rule" id="MF_00639"/>
    </source>
</evidence>
<accession>A0A227KIJ5</accession>
<dbReference type="GO" id="GO:0051301">
    <property type="term" value="P:cell division"/>
    <property type="evidence" value="ECO:0007669"/>
    <property type="project" value="UniProtKB-KW"/>
</dbReference>
<comment type="similarity">
    <text evidence="9">Belongs to the MurCDEF family.</text>
</comment>
<keyword evidence="9 10" id="KW-0573">Peptidoglycan synthesis</keyword>
<dbReference type="SUPFAM" id="SSF51984">
    <property type="entry name" value="MurCD N-terminal domain"/>
    <property type="match status" value="1"/>
</dbReference>
<evidence type="ECO:0000256" key="1">
    <source>
        <dbReference type="ARBA" id="ARBA00004496"/>
    </source>
</evidence>
<evidence type="ECO:0000259" key="11">
    <source>
        <dbReference type="Pfam" id="PF02875"/>
    </source>
</evidence>
<dbReference type="NCBIfam" id="TIGR01087">
    <property type="entry name" value="murD"/>
    <property type="match status" value="1"/>
</dbReference>
<keyword evidence="8 9" id="KW-0131">Cell cycle</keyword>
<evidence type="ECO:0000256" key="5">
    <source>
        <dbReference type="ARBA" id="ARBA00022618"/>
    </source>
</evidence>
<dbReference type="InterPro" id="IPR036615">
    <property type="entry name" value="Mur_ligase_C_dom_sf"/>
</dbReference>
<keyword evidence="9 10" id="KW-0961">Cell wall biogenesis/degradation</keyword>
<keyword evidence="9 10" id="KW-0133">Cell shape</keyword>